<evidence type="ECO:0000256" key="2">
    <source>
        <dbReference type="ARBA" id="ARBA00022448"/>
    </source>
</evidence>
<dbReference type="GO" id="GO:0005524">
    <property type="term" value="F:ATP binding"/>
    <property type="evidence" value="ECO:0007669"/>
    <property type="project" value="UniProtKB-KW"/>
</dbReference>
<dbReference type="SUPFAM" id="SSF52540">
    <property type="entry name" value="P-loop containing nucleoside triphosphate hydrolases"/>
    <property type="match status" value="1"/>
</dbReference>
<dbReference type="InterPro" id="IPR003593">
    <property type="entry name" value="AAA+_ATPase"/>
</dbReference>
<keyword evidence="2" id="KW-0813">Transport</keyword>
<dbReference type="Proteomes" id="UP001158045">
    <property type="component" value="Unassembled WGS sequence"/>
</dbReference>
<accession>A0ABT6NC96</accession>
<dbReference type="EMBL" id="JARYZI010000004">
    <property type="protein sequence ID" value="MDH8678011.1"/>
    <property type="molecule type" value="Genomic_DNA"/>
</dbReference>
<organism evidence="6 7">
    <name type="scientific">Fusibacter bizertensis</name>
    <dbReference type="NCBI Taxonomy" id="1488331"/>
    <lineage>
        <taxon>Bacteria</taxon>
        <taxon>Bacillati</taxon>
        <taxon>Bacillota</taxon>
        <taxon>Clostridia</taxon>
        <taxon>Eubacteriales</taxon>
        <taxon>Eubacteriales Family XII. Incertae Sedis</taxon>
        <taxon>Fusibacter</taxon>
    </lineage>
</organism>
<sequence>MNLKIDKLTKKYSGKVVLDNISLDLKEVQVLALIGASGSGKSTLLRLLSGLESFDSGKIIVNGHDVDSKSDEAYRKKIGFVFQDHNLFPHLSVLENIMLVLEKVHGMKREEALPDVLRVLEQFGLNEHSDKKPHQISGGQGQRASIVRALSIHPELVLLDEPTSSLDPILTHEVLNAVKLLAEDQKDFVIVTHEIGFAKEVADYIVFMDEGGIVEHGTKEMLSNPQSDKLKAFLNKVLTFVNEL</sequence>
<evidence type="ECO:0000313" key="6">
    <source>
        <dbReference type="EMBL" id="MDH8678011.1"/>
    </source>
</evidence>
<dbReference type="PANTHER" id="PTHR43166:SF4">
    <property type="entry name" value="PHOSPHONATES IMPORT ATP-BINDING PROTEIN PHNC"/>
    <property type="match status" value="1"/>
</dbReference>
<gene>
    <name evidence="6" type="ORF">QE109_07615</name>
</gene>
<dbReference type="PANTHER" id="PTHR43166">
    <property type="entry name" value="AMINO ACID IMPORT ATP-BINDING PROTEIN"/>
    <property type="match status" value="1"/>
</dbReference>
<comment type="similarity">
    <text evidence="1">Belongs to the ABC transporter superfamily.</text>
</comment>
<dbReference type="SMART" id="SM00382">
    <property type="entry name" value="AAA"/>
    <property type="match status" value="1"/>
</dbReference>
<dbReference type="InterPro" id="IPR027417">
    <property type="entry name" value="P-loop_NTPase"/>
</dbReference>
<protein>
    <submittedName>
        <fullName evidence="6">Amino acid ABC transporter ATP-binding protein</fullName>
    </submittedName>
</protein>
<dbReference type="PIRSF" id="PIRSF039085">
    <property type="entry name" value="ABC_ATPase_HisP"/>
    <property type="match status" value="1"/>
</dbReference>
<reference evidence="6 7" key="1">
    <citation type="submission" date="2023-04" db="EMBL/GenBank/DDBJ databases">
        <title>Fusibacter bizertensis strain WBS, isolated from littoral bottom sediments of the Arctic seas - biochemical and genomic analysis.</title>
        <authorList>
            <person name="Brioukhanov A.L."/>
        </authorList>
    </citation>
    <scope>NUCLEOTIDE SEQUENCE [LARGE SCALE GENOMIC DNA]</scope>
    <source>
        <strain evidence="6 7">WBS</strain>
    </source>
</reference>
<dbReference type="InterPro" id="IPR003439">
    <property type="entry name" value="ABC_transporter-like_ATP-bd"/>
</dbReference>
<dbReference type="InterPro" id="IPR050086">
    <property type="entry name" value="MetN_ABC_transporter-like"/>
</dbReference>
<dbReference type="Gene3D" id="3.40.50.300">
    <property type="entry name" value="P-loop containing nucleotide triphosphate hydrolases"/>
    <property type="match status" value="1"/>
</dbReference>
<dbReference type="InterPro" id="IPR030679">
    <property type="entry name" value="ABC_ATPase_HisP-typ"/>
</dbReference>
<dbReference type="Pfam" id="PF00005">
    <property type="entry name" value="ABC_tran"/>
    <property type="match status" value="1"/>
</dbReference>
<name>A0ABT6NC96_9FIRM</name>
<evidence type="ECO:0000256" key="3">
    <source>
        <dbReference type="ARBA" id="ARBA00022741"/>
    </source>
</evidence>
<feature type="domain" description="ABC transporter" evidence="5">
    <location>
        <begin position="3"/>
        <end position="235"/>
    </location>
</feature>
<keyword evidence="4 6" id="KW-0067">ATP-binding</keyword>
<proteinExistence type="inferred from homology"/>
<keyword evidence="7" id="KW-1185">Reference proteome</keyword>
<evidence type="ECO:0000256" key="1">
    <source>
        <dbReference type="ARBA" id="ARBA00005417"/>
    </source>
</evidence>
<evidence type="ECO:0000259" key="5">
    <source>
        <dbReference type="PROSITE" id="PS50893"/>
    </source>
</evidence>
<dbReference type="RefSeq" id="WP_281093840.1">
    <property type="nucleotide sequence ID" value="NZ_JARYZI010000004.1"/>
</dbReference>
<comment type="caution">
    <text evidence="6">The sequence shown here is derived from an EMBL/GenBank/DDBJ whole genome shotgun (WGS) entry which is preliminary data.</text>
</comment>
<evidence type="ECO:0000313" key="7">
    <source>
        <dbReference type="Proteomes" id="UP001158045"/>
    </source>
</evidence>
<keyword evidence="3" id="KW-0547">Nucleotide-binding</keyword>
<evidence type="ECO:0000256" key="4">
    <source>
        <dbReference type="ARBA" id="ARBA00022840"/>
    </source>
</evidence>
<dbReference type="PROSITE" id="PS50893">
    <property type="entry name" value="ABC_TRANSPORTER_2"/>
    <property type="match status" value="1"/>
</dbReference>